<keyword evidence="3" id="KW-1185">Reference proteome</keyword>
<feature type="compositionally biased region" description="Low complexity" evidence="1">
    <location>
        <begin position="42"/>
        <end position="52"/>
    </location>
</feature>
<accession>A0A670ZVK4</accession>
<reference evidence="2" key="2">
    <citation type="submission" date="2025-09" db="UniProtKB">
        <authorList>
            <consortium name="Ensembl"/>
        </authorList>
    </citation>
    <scope>IDENTIFICATION</scope>
</reference>
<evidence type="ECO:0000256" key="1">
    <source>
        <dbReference type="SAM" id="MobiDB-lite"/>
    </source>
</evidence>
<evidence type="ECO:0000313" key="3">
    <source>
        <dbReference type="Proteomes" id="UP000472273"/>
    </source>
</evidence>
<dbReference type="Ensembl" id="ENSPTXT00000027632.1">
    <property type="protein sequence ID" value="ENSPTXP00000026808.1"/>
    <property type="gene ID" value="ENSPTXG00000018532.1"/>
</dbReference>
<proteinExistence type="predicted"/>
<dbReference type="Proteomes" id="UP000472273">
    <property type="component" value="Unplaced"/>
</dbReference>
<name>A0A670ZVK4_PSETE</name>
<sequence length="102" mass="11439">IAEEVNLINIYSDKEFNQNSEFSNADQMDLYDDVLADSSQPCESCTSSSETPVGSCQELSPKSNSKLTAILYTYNGLCNKRAMVYIGSFVWWTGQQLTRMCL</sequence>
<protein>
    <submittedName>
        <fullName evidence="2">Uncharacterized protein</fullName>
    </submittedName>
</protein>
<evidence type="ECO:0000313" key="2">
    <source>
        <dbReference type="Ensembl" id="ENSPTXP00000026808.1"/>
    </source>
</evidence>
<feature type="region of interest" description="Disordered" evidence="1">
    <location>
        <begin position="42"/>
        <end position="61"/>
    </location>
</feature>
<reference evidence="2" key="1">
    <citation type="submission" date="2025-08" db="UniProtKB">
        <authorList>
            <consortium name="Ensembl"/>
        </authorList>
    </citation>
    <scope>IDENTIFICATION</scope>
</reference>
<dbReference type="OMA" id="CNKRAMV"/>
<organism evidence="2 3">
    <name type="scientific">Pseudonaja textilis</name>
    <name type="common">Eastern brown snake</name>
    <dbReference type="NCBI Taxonomy" id="8673"/>
    <lineage>
        <taxon>Eukaryota</taxon>
        <taxon>Metazoa</taxon>
        <taxon>Chordata</taxon>
        <taxon>Craniata</taxon>
        <taxon>Vertebrata</taxon>
        <taxon>Euteleostomi</taxon>
        <taxon>Lepidosauria</taxon>
        <taxon>Squamata</taxon>
        <taxon>Bifurcata</taxon>
        <taxon>Unidentata</taxon>
        <taxon>Episquamata</taxon>
        <taxon>Toxicofera</taxon>
        <taxon>Serpentes</taxon>
        <taxon>Colubroidea</taxon>
        <taxon>Elapidae</taxon>
        <taxon>Hydrophiinae</taxon>
        <taxon>Pseudonaja</taxon>
    </lineage>
</organism>
<dbReference type="AlphaFoldDB" id="A0A670ZVK4"/>
<dbReference type="GeneTree" id="ENSGT00730000110905"/>